<feature type="domain" description="DUF11" evidence="2">
    <location>
        <begin position="848"/>
        <end position="937"/>
    </location>
</feature>
<accession>A0A3E2B6G1</accession>
<dbReference type="Gene3D" id="2.60.40.10">
    <property type="entry name" value="Immunoglobulins"/>
    <property type="match status" value="5"/>
</dbReference>
<dbReference type="InterPro" id="IPR036278">
    <property type="entry name" value="Sialidase_sf"/>
</dbReference>
<evidence type="ECO:0000313" key="3">
    <source>
        <dbReference type="EMBL" id="RFT07642.1"/>
    </source>
</evidence>
<name>A0A3E2B6G1_9FIRM</name>
<proteinExistence type="predicted"/>
<feature type="region of interest" description="Disordered" evidence="1">
    <location>
        <begin position="553"/>
        <end position="579"/>
    </location>
</feature>
<dbReference type="OrthoDB" id="1758300at2"/>
<feature type="domain" description="DUF11" evidence="2">
    <location>
        <begin position="589"/>
        <end position="702"/>
    </location>
</feature>
<dbReference type="Pfam" id="PF01345">
    <property type="entry name" value="DUF11"/>
    <property type="match status" value="8"/>
</dbReference>
<dbReference type="AlphaFoldDB" id="A0A3E2B6G1"/>
<dbReference type="EMBL" id="QQRQ01000001">
    <property type="protein sequence ID" value="RFT07642.1"/>
    <property type="molecule type" value="Genomic_DNA"/>
</dbReference>
<dbReference type="PANTHER" id="PTHR34819:SF3">
    <property type="entry name" value="CELL SURFACE PROTEIN"/>
    <property type="match status" value="1"/>
</dbReference>
<reference evidence="3 4" key="1">
    <citation type="submission" date="2018-07" db="EMBL/GenBank/DDBJ databases">
        <title>GABA Modulating Bacteria of the Human Gut Microbiota.</title>
        <authorList>
            <person name="Strandwitz P."/>
            <person name="Kim K.H."/>
            <person name="Terekhova D."/>
            <person name="Liu J.K."/>
            <person name="Sharma A."/>
            <person name="Levering J."/>
            <person name="Mcdonald D."/>
            <person name="Dietrich D."/>
            <person name="Ramadhar T.R."/>
            <person name="Lekbua A."/>
            <person name="Mroue N."/>
            <person name="Liston C."/>
            <person name="Stewart E.J."/>
            <person name="Dubin M.J."/>
            <person name="Zengler K."/>
            <person name="Knight R."/>
            <person name="Gilbert J.A."/>
            <person name="Clardy J."/>
            <person name="Lewis K."/>
        </authorList>
    </citation>
    <scope>NUCLEOTIDE SEQUENCE [LARGE SCALE GENOMIC DNA]</scope>
    <source>
        <strain evidence="3 4">KLE1738</strain>
    </source>
</reference>
<feature type="domain" description="DUF11" evidence="2">
    <location>
        <begin position="30"/>
        <end position="88"/>
    </location>
</feature>
<dbReference type="InterPro" id="IPR001434">
    <property type="entry name" value="OmcB-like_DUF11"/>
</dbReference>
<dbReference type="InterPro" id="IPR013783">
    <property type="entry name" value="Ig-like_fold"/>
</dbReference>
<organism evidence="3 4">
    <name type="scientific">Evtepia gabavorous</name>
    <dbReference type="NCBI Taxonomy" id="2211183"/>
    <lineage>
        <taxon>Bacteria</taxon>
        <taxon>Bacillati</taxon>
        <taxon>Bacillota</taxon>
        <taxon>Clostridia</taxon>
        <taxon>Eubacteriales</taxon>
        <taxon>Evtepia</taxon>
    </lineage>
</organism>
<keyword evidence="4" id="KW-1185">Reference proteome</keyword>
<protein>
    <submittedName>
        <fullName evidence="3">DUF11 domain-containing protein</fullName>
    </submittedName>
</protein>
<feature type="compositionally biased region" description="Polar residues" evidence="1">
    <location>
        <begin position="309"/>
        <end position="319"/>
    </location>
</feature>
<dbReference type="InterPro" id="IPR047589">
    <property type="entry name" value="DUF11_rpt"/>
</dbReference>
<feature type="compositionally biased region" description="Polar residues" evidence="1">
    <location>
        <begin position="553"/>
        <end position="569"/>
    </location>
</feature>
<evidence type="ECO:0000256" key="1">
    <source>
        <dbReference type="SAM" id="MobiDB-lite"/>
    </source>
</evidence>
<comment type="caution">
    <text evidence="3">The sequence shown here is derived from an EMBL/GenBank/DDBJ whole genome shotgun (WGS) entry which is preliminary data.</text>
</comment>
<dbReference type="InterPro" id="IPR051172">
    <property type="entry name" value="Chlamydia_OmcB"/>
</dbReference>
<feature type="domain" description="DUF11" evidence="2">
    <location>
        <begin position="712"/>
        <end position="826"/>
    </location>
</feature>
<dbReference type="PANTHER" id="PTHR34819">
    <property type="entry name" value="LARGE CYSTEINE-RICH PERIPLASMIC PROTEIN OMCB"/>
    <property type="match status" value="1"/>
</dbReference>
<sequence length="963" mass="99164">MADIISGPLAEPKDRRGLLRPEYSLDGGLSWQPWTGSQSIGDLAVGERVTVLLRGVVDPLTTGILTNVAQVSSPTPDPNPDNNTATVETPVTEQADLSVVKVGAPKPAAVGDLVTYTLAVANAGPVNAENTVLSDPLPDALASPEVSLDGGRSFQPWAGTLALGTLLPGQAQTILLRGTVRASADALLINTATVQSDTPDPNPDNNTDTEELPVQLAADLAITKLGSPSPVSAGGLLTYTLDLTNLGPADAQNVSLTDPLPPPLSDGAYSLDNGGTWQPWTGSLALGTLPAGDHRQILLRGTVAQGTSGTLTNTATVASDTPDPRPENNESTALTPVDTAADLALTKSGAPNPVLHGQALVYTLSLTNLGPDPAVHPVLTDPLSPLLLEPAFSTDVGATWQPWAGTWQPGSLAPGQRVELLLRGTVSLEAEGILVNTAVVTSDTPDPNPDNNQATERTPIDTAADLAVLKQVQPARVHPGETLTYTLQVTNAGPSAAQDVVLQDPLPAAILSPVFSADGGATWQPWSGTYVLRTLLPGTTATLLLQGQVDPSTTASSLENTALVTSSTPDPNPDNNEDTVEVPLLPSADLSVRKENTGGSAVPGTPFLYTITLQNAGPSDAQDVLLTDAVPAELWTPEFSTDNGATWTPWHSPYLLGTLAAGASRSLLLRGTIDPAATLPLLNTAVAASSTPDPDLTNNTAQREDPLQPAADLAITKVADTDTAAPGGLLTYTLTIANLGPATAQDVLLTDQTPGGLSRVEVSLDNGRTWTPWTGAYSLGALPAGQGRTLLLRGSLSSSAQGTLVNTAVVASSTPDPNPNSNTATSLVPVQGSTELRLTKTSPCWAVPCQYLVYRLVAVNWGSIPAEGVVVQDHLPPSLSAGVYSLDGGITWRPWQGLLSFGTLAPGATATLLVAGVVHPCAQGTITNTAVISSQTAGQSTAAVTTPVWPPQGYRPVWHGTGC</sequence>
<gene>
    <name evidence="3" type="ORF">DV520_00425</name>
</gene>
<feature type="region of interest" description="Disordered" evidence="1">
    <location>
        <begin position="309"/>
        <end position="333"/>
    </location>
</feature>
<feature type="domain" description="DUF11" evidence="2">
    <location>
        <begin position="96"/>
        <end position="209"/>
    </location>
</feature>
<dbReference type="NCBIfam" id="TIGR01451">
    <property type="entry name" value="B_ant_repeat"/>
    <property type="match status" value="6"/>
</dbReference>
<dbReference type="SUPFAM" id="SSF50939">
    <property type="entry name" value="Sialidases"/>
    <property type="match status" value="1"/>
</dbReference>
<feature type="domain" description="DUF11" evidence="2">
    <location>
        <begin position="219"/>
        <end position="333"/>
    </location>
</feature>
<feature type="domain" description="DUF11" evidence="2">
    <location>
        <begin position="465"/>
        <end position="582"/>
    </location>
</feature>
<dbReference type="RefSeq" id="WP_117141426.1">
    <property type="nucleotide sequence ID" value="NZ_CAKXKJ010000003.1"/>
</dbReference>
<evidence type="ECO:0000313" key="4">
    <source>
        <dbReference type="Proteomes" id="UP000260649"/>
    </source>
</evidence>
<evidence type="ECO:0000259" key="2">
    <source>
        <dbReference type="Pfam" id="PF01345"/>
    </source>
</evidence>
<feature type="domain" description="DUF11" evidence="2">
    <location>
        <begin position="342"/>
        <end position="455"/>
    </location>
</feature>
<dbReference type="Proteomes" id="UP000260649">
    <property type="component" value="Unassembled WGS sequence"/>
</dbReference>
<dbReference type="GeneID" id="97996513"/>